<feature type="domain" description="DUF4015" evidence="1">
    <location>
        <begin position="101"/>
        <end position="227"/>
    </location>
</feature>
<evidence type="ECO:0000259" key="1">
    <source>
        <dbReference type="Pfam" id="PF13200"/>
    </source>
</evidence>
<dbReference type="Proteomes" id="UP000713479">
    <property type="component" value="Unassembled WGS sequence"/>
</dbReference>
<name>A0A8T3VER7_9EURY</name>
<dbReference type="InterPro" id="IPR017853">
    <property type="entry name" value="GH"/>
</dbReference>
<comment type="caution">
    <text evidence="2">The sequence shown here is derived from an EMBL/GenBank/DDBJ whole genome shotgun (WGS) entry which is preliminary data.</text>
</comment>
<evidence type="ECO:0000313" key="3">
    <source>
        <dbReference type="Proteomes" id="UP000713479"/>
    </source>
</evidence>
<dbReference type="Pfam" id="PF13200">
    <property type="entry name" value="DUF4015"/>
    <property type="match status" value="1"/>
</dbReference>
<dbReference type="InterPro" id="IPR025275">
    <property type="entry name" value="DUF4015"/>
</dbReference>
<dbReference type="SUPFAM" id="SSF51445">
    <property type="entry name" value="(Trans)glycosidases"/>
    <property type="match status" value="1"/>
</dbReference>
<protein>
    <recommendedName>
        <fullName evidence="1">DUF4015 domain-containing protein</fullName>
    </recommendedName>
</protein>
<organism evidence="2 3">
    <name type="scientific">Methanobrevibacter millerae</name>
    <dbReference type="NCBI Taxonomy" id="230361"/>
    <lineage>
        <taxon>Archaea</taxon>
        <taxon>Methanobacteriati</taxon>
        <taxon>Methanobacteriota</taxon>
        <taxon>Methanomada group</taxon>
        <taxon>Methanobacteria</taxon>
        <taxon>Methanobacteriales</taxon>
        <taxon>Methanobacteriaceae</taxon>
        <taxon>Methanobrevibacter</taxon>
    </lineage>
</organism>
<dbReference type="EMBL" id="SUTF01000001">
    <property type="protein sequence ID" value="MBE6509763.1"/>
    <property type="molecule type" value="Genomic_DNA"/>
</dbReference>
<accession>A0A8T3VER7</accession>
<proteinExistence type="predicted"/>
<sequence length="294" mass="34316">MNSQDADYQINEISLKNKSVSKDSNFWDIFNFGKNNKEYGYWLWASDMYKVDLNKMEDEGVKYIFLNSYAFTEYGQRDVLDWIKEANKHGIEVHVWMQIFNNGNWISPVQKNGTPDNKYFNYKIEEAKYYAGLDEVSGIQIDYIRFEGNAYNFKNGTKAINQFVENFSKEVRKVNPDLTLSATVMPEADKDEYYYGQDIPTLSKYVDAIVPMMYKGNYNETSSWFENTTEWFVNNSGDAEIWCGLQTYESDNNISALPASELITDADYCFDGGSKKVIFFRWGMNEELENKKLN</sequence>
<evidence type="ECO:0000313" key="2">
    <source>
        <dbReference type="EMBL" id="MBE6509763.1"/>
    </source>
</evidence>
<dbReference type="AlphaFoldDB" id="A0A8T3VER7"/>
<dbReference type="Gene3D" id="3.20.20.80">
    <property type="entry name" value="Glycosidases"/>
    <property type="match status" value="1"/>
</dbReference>
<gene>
    <name evidence="2" type="ORF">E7Z74_00620</name>
</gene>
<reference evidence="2" key="1">
    <citation type="submission" date="2019-04" db="EMBL/GenBank/DDBJ databases">
        <title>Evolution of Biomass-Degrading Anaerobic Consortia Revealed by Metagenomics.</title>
        <authorList>
            <person name="Peng X."/>
        </authorList>
    </citation>
    <scope>NUCLEOTIDE SEQUENCE</scope>
    <source>
        <strain evidence="2">SIG13</strain>
    </source>
</reference>